<evidence type="ECO:0000313" key="2">
    <source>
        <dbReference type="Proteomes" id="UP001154282"/>
    </source>
</evidence>
<keyword evidence="2" id="KW-1185">Reference proteome</keyword>
<gene>
    <name evidence="1" type="ORF">LITE_LOCUS34661</name>
</gene>
<protein>
    <submittedName>
        <fullName evidence="1">Uncharacterized protein</fullName>
    </submittedName>
</protein>
<dbReference type="AlphaFoldDB" id="A0AAV0NQG9"/>
<dbReference type="Proteomes" id="UP001154282">
    <property type="component" value="Unassembled WGS sequence"/>
</dbReference>
<proteinExistence type="predicted"/>
<sequence length="50" mass="5697">MYSPSLIASLWFEVAFFQTGGDHSGKWFPCSILMVNPSMSTTSRTMWTNF</sequence>
<organism evidence="1 2">
    <name type="scientific">Linum tenue</name>
    <dbReference type="NCBI Taxonomy" id="586396"/>
    <lineage>
        <taxon>Eukaryota</taxon>
        <taxon>Viridiplantae</taxon>
        <taxon>Streptophyta</taxon>
        <taxon>Embryophyta</taxon>
        <taxon>Tracheophyta</taxon>
        <taxon>Spermatophyta</taxon>
        <taxon>Magnoliopsida</taxon>
        <taxon>eudicotyledons</taxon>
        <taxon>Gunneridae</taxon>
        <taxon>Pentapetalae</taxon>
        <taxon>rosids</taxon>
        <taxon>fabids</taxon>
        <taxon>Malpighiales</taxon>
        <taxon>Linaceae</taxon>
        <taxon>Linum</taxon>
    </lineage>
</organism>
<reference evidence="1" key="1">
    <citation type="submission" date="2022-08" db="EMBL/GenBank/DDBJ databases">
        <authorList>
            <person name="Gutierrez-Valencia J."/>
        </authorList>
    </citation>
    <scope>NUCLEOTIDE SEQUENCE</scope>
</reference>
<evidence type="ECO:0000313" key="1">
    <source>
        <dbReference type="EMBL" id="CAI0460820.1"/>
    </source>
</evidence>
<accession>A0AAV0NQG9</accession>
<comment type="caution">
    <text evidence="1">The sequence shown here is derived from an EMBL/GenBank/DDBJ whole genome shotgun (WGS) entry which is preliminary data.</text>
</comment>
<name>A0AAV0NQG9_9ROSI</name>
<dbReference type="EMBL" id="CAMGYJ010000008">
    <property type="protein sequence ID" value="CAI0460820.1"/>
    <property type="molecule type" value="Genomic_DNA"/>
</dbReference>